<organism evidence="2">
    <name type="scientific">Oryza glumipatula</name>
    <dbReference type="NCBI Taxonomy" id="40148"/>
    <lineage>
        <taxon>Eukaryota</taxon>
        <taxon>Viridiplantae</taxon>
        <taxon>Streptophyta</taxon>
        <taxon>Embryophyta</taxon>
        <taxon>Tracheophyta</taxon>
        <taxon>Spermatophyta</taxon>
        <taxon>Magnoliopsida</taxon>
        <taxon>Liliopsida</taxon>
        <taxon>Poales</taxon>
        <taxon>Poaceae</taxon>
        <taxon>BOP clade</taxon>
        <taxon>Oryzoideae</taxon>
        <taxon>Oryzeae</taxon>
        <taxon>Oryzinae</taxon>
        <taxon>Oryza</taxon>
    </lineage>
</organism>
<evidence type="ECO:0000313" key="3">
    <source>
        <dbReference type="Proteomes" id="UP000026961"/>
    </source>
</evidence>
<dbReference type="AlphaFoldDB" id="A0A0D9ZH86"/>
<keyword evidence="3" id="KW-1185">Reference proteome</keyword>
<dbReference type="HOGENOM" id="CLU_1707049_0_0_1"/>
<protein>
    <submittedName>
        <fullName evidence="2">Uncharacterized protein</fullName>
    </submittedName>
</protein>
<accession>A0A0D9ZH86</accession>
<proteinExistence type="predicted"/>
<dbReference type="EnsemblPlants" id="OGLUM04G02850.1">
    <property type="protein sequence ID" value="OGLUM04G02850.1"/>
    <property type="gene ID" value="OGLUM04G02850"/>
</dbReference>
<reference evidence="2" key="1">
    <citation type="submission" date="2015-04" db="UniProtKB">
        <authorList>
            <consortium name="EnsemblPlants"/>
        </authorList>
    </citation>
    <scope>IDENTIFICATION</scope>
</reference>
<sequence>MGNFGKPVWVVWDEGAGPKVERGSHLGVGWAHAWKRCGESRKRGGGSGGVVDQDDAAAAAVARMEMERRGAQGSSYVKKCLPKPIILASLWATKLTGPGLLAKHIAPRNMDIKIWEGSMETTDGTNGKRASEPSVEMDDYGKLPWSEAERRCNI</sequence>
<evidence type="ECO:0000313" key="2">
    <source>
        <dbReference type="EnsemblPlants" id="OGLUM04G02850.1"/>
    </source>
</evidence>
<dbReference type="Gramene" id="OGLUM04G02850.1">
    <property type="protein sequence ID" value="OGLUM04G02850.1"/>
    <property type="gene ID" value="OGLUM04G02850"/>
</dbReference>
<feature type="region of interest" description="Disordered" evidence="1">
    <location>
        <begin position="119"/>
        <end position="139"/>
    </location>
</feature>
<evidence type="ECO:0000256" key="1">
    <source>
        <dbReference type="SAM" id="MobiDB-lite"/>
    </source>
</evidence>
<name>A0A0D9ZH86_9ORYZ</name>
<reference evidence="2" key="2">
    <citation type="submission" date="2018-05" db="EMBL/GenBank/DDBJ databases">
        <title>OgluRS3 (Oryza glumaepatula Reference Sequence Version 3).</title>
        <authorList>
            <person name="Zhang J."/>
            <person name="Kudrna D."/>
            <person name="Lee S."/>
            <person name="Talag J."/>
            <person name="Welchert J."/>
            <person name="Wing R.A."/>
        </authorList>
    </citation>
    <scope>NUCLEOTIDE SEQUENCE [LARGE SCALE GENOMIC DNA]</scope>
</reference>
<dbReference type="Proteomes" id="UP000026961">
    <property type="component" value="Chromosome 4"/>
</dbReference>